<dbReference type="AlphaFoldDB" id="A0A433DJI9"/>
<dbReference type="OrthoDB" id="286301at2759"/>
<keyword evidence="2" id="KW-1185">Reference proteome</keyword>
<sequence>MAKLTKAVALLLLALPLFVLAQDTSTDTASDVIPNPTPTPDPVVTTSVSVPAPSTTNPPIPTTDPAYGDGVATNTIFQNLGTVGLYLSITLSAQKFASLAAILDDHNQKITFFAPADSALAASISSGDLNLTRTDNLTNILLYHIGKGAISSQNSGALVFLDSFFNNASFVRIGQNKPQVIEVTNESGNMKVNDGAITANFIKKDIKCSNGFLHIVDKVLLPPINTLRTLSAIPELSTFYNILDPNNVTGPVSGQALTIFAPNNAAWAAYNYTSKPGGVLKMEVKYHISNTGVFHTLNFTDGQRLSAISGQLLVANVALNGTIFINGAPIVIGNILTSNAVVHVLGQVIDMSKIAYTNMSFTTNYLAPVSTLQSTIVPTSKTSAAWKTDAWGIGFGATVAVAAVLVGL</sequence>
<comment type="caution">
    <text evidence="1">The sequence shown here is derived from an EMBL/GenBank/DDBJ whole genome shotgun (WGS) entry which is preliminary data.</text>
</comment>
<evidence type="ECO:0000313" key="2">
    <source>
        <dbReference type="Proteomes" id="UP000268093"/>
    </source>
</evidence>
<dbReference type="SMART" id="SM00554">
    <property type="entry name" value="FAS1"/>
    <property type="match status" value="2"/>
</dbReference>
<dbReference type="PANTHER" id="PTHR10900:SF77">
    <property type="entry name" value="FI19380P1"/>
    <property type="match status" value="1"/>
</dbReference>
<reference evidence="1 2" key="1">
    <citation type="journal article" date="2018" name="New Phytol.">
        <title>Phylogenomics of Endogonaceae and evolution of mycorrhizas within Mucoromycota.</title>
        <authorList>
            <person name="Chang Y."/>
            <person name="Desiro A."/>
            <person name="Na H."/>
            <person name="Sandor L."/>
            <person name="Lipzen A."/>
            <person name="Clum A."/>
            <person name="Barry K."/>
            <person name="Grigoriev I.V."/>
            <person name="Martin F.M."/>
            <person name="Stajich J.E."/>
            <person name="Smith M.E."/>
            <person name="Bonito G."/>
            <person name="Spatafora J.W."/>
        </authorList>
    </citation>
    <scope>NUCLEOTIDE SEQUENCE [LARGE SCALE GENOMIC DNA]</scope>
    <source>
        <strain evidence="1 2">GMNB39</strain>
    </source>
</reference>
<evidence type="ECO:0000313" key="1">
    <source>
        <dbReference type="EMBL" id="RUP50886.1"/>
    </source>
</evidence>
<dbReference type="SUPFAM" id="SSF82153">
    <property type="entry name" value="FAS1 domain"/>
    <property type="match status" value="2"/>
</dbReference>
<dbReference type="GO" id="GO:0005615">
    <property type="term" value="C:extracellular space"/>
    <property type="evidence" value="ECO:0007669"/>
    <property type="project" value="TreeGrafter"/>
</dbReference>
<dbReference type="InterPro" id="IPR050904">
    <property type="entry name" value="Adhesion/Biosynth-related"/>
</dbReference>
<proteinExistence type="predicted"/>
<name>A0A433DJI9_9FUNG</name>
<dbReference type="Gene3D" id="2.30.180.10">
    <property type="entry name" value="FAS1 domain"/>
    <property type="match status" value="2"/>
</dbReference>
<dbReference type="PANTHER" id="PTHR10900">
    <property type="entry name" value="PERIOSTIN-RELATED"/>
    <property type="match status" value="1"/>
</dbReference>
<organism evidence="1 2">
    <name type="scientific">Jimgerdemannia flammicorona</name>
    <dbReference type="NCBI Taxonomy" id="994334"/>
    <lineage>
        <taxon>Eukaryota</taxon>
        <taxon>Fungi</taxon>
        <taxon>Fungi incertae sedis</taxon>
        <taxon>Mucoromycota</taxon>
        <taxon>Mucoromycotina</taxon>
        <taxon>Endogonomycetes</taxon>
        <taxon>Endogonales</taxon>
        <taxon>Endogonaceae</taxon>
        <taxon>Jimgerdemannia</taxon>
    </lineage>
</organism>
<dbReference type="PROSITE" id="PS50213">
    <property type="entry name" value="FAS1"/>
    <property type="match status" value="2"/>
</dbReference>
<dbReference type="InterPro" id="IPR000782">
    <property type="entry name" value="FAS1_domain"/>
</dbReference>
<accession>A0A433DJI9</accession>
<dbReference type="InterPro" id="IPR036378">
    <property type="entry name" value="FAS1_dom_sf"/>
</dbReference>
<protein>
    <submittedName>
        <fullName evidence="1">FAS1 domain-containing protein</fullName>
    </submittedName>
</protein>
<gene>
    <name evidence="1" type="ORF">BC936DRAFT_137223</name>
</gene>
<dbReference type="Pfam" id="PF02469">
    <property type="entry name" value="Fasciclin"/>
    <property type="match status" value="2"/>
</dbReference>
<dbReference type="EMBL" id="RBNI01001107">
    <property type="protein sequence ID" value="RUP50886.1"/>
    <property type="molecule type" value="Genomic_DNA"/>
</dbReference>
<dbReference type="Proteomes" id="UP000268093">
    <property type="component" value="Unassembled WGS sequence"/>
</dbReference>